<proteinExistence type="predicted"/>
<reference evidence="2" key="2">
    <citation type="submission" date="2022-01" db="EMBL/GenBank/DDBJ databases">
        <authorList>
            <person name="Yamashiro T."/>
            <person name="Shiraishi A."/>
            <person name="Satake H."/>
            <person name="Nakayama K."/>
        </authorList>
    </citation>
    <scope>NUCLEOTIDE SEQUENCE</scope>
</reference>
<feature type="compositionally biased region" description="Basic and acidic residues" evidence="1">
    <location>
        <begin position="233"/>
        <end position="250"/>
    </location>
</feature>
<name>A0ABQ5HKQ5_9ASTR</name>
<dbReference type="Proteomes" id="UP001151760">
    <property type="component" value="Unassembled WGS sequence"/>
</dbReference>
<reference evidence="2" key="1">
    <citation type="journal article" date="2022" name="Int. J. Mol. Sci.">
        <title>Draft Genome of Tanacetum Coccineum: Genomic Comparison of Closely Related Tanacetum-Family Plants.</title>
        <authorList>
            <person name="Yamashiro T."/>
            <person name="Shiraishi A."/>
            <person name="Nakayama K."/>
            <person name="Satake H."/>
        </authorList>
    </citation>
    <scope>NUCLEOTIDE SEQUENCE</scope>
</reference>
<sequence length="362" mass="39836">MMTRSVGRPAVASRGGGTGGRVVSGGGRTKGRSGNQGNGRDDGPGGQVGGQGSEVNGGGNRVLDFSIIIAQQLQNLLPTIVAQEYDGKGGAIVYTHWIEKMESVHDMSGCRDSKRVKYTADSFVGKALTWWNSDIRTRGREAAVGMSWEDFKTLTGEEFCPSNEMQNLETELVPHLVTPKGKKIERYVYGLAPQIRGMVAATEPKTIQKAMQLAGTLTDEALRNRSIKKNHEKRGNRGEPSKDRNMRDDNKRTTELANFYNNRKHPLGRGNQGNQARGRAFMLGAEEARQDLNIVTNLSGFPPVREIKFRIELVPGSMLVEKSPYRLAPSELEELSGQLKETPRQRFHSTKLVALGSTDIVR</sequence>
<keyword evidence="3" id="KW-1185">Reference proteome</keyword>
<feature type="region of interest" description="Disordered" evidence="1">
    <location>
        <begin position="221"/>
        <end position="250"/>
    </location>
</feature>
<evidence type="ECO:0000313" key="2">
    <source>
        <dbReference type="EMBL" id="GJT87713.1"/>
    </source>
</evidence>
<gene>
    <name evidence="2" type="ORF">Tco_1069430</name>
</gene>
<evidence type="ECO:0000256" key="1">
    <source>
        <dbReference type="SAM" id="MobiDB-lite"/>
    </source>
</evidence>
<organism evidence="2 3">
    <name type="scientific">Tanacetum coccineum</name>
    <dbReference type="NCBI Taxonomy" id="301880"/>
    <lineage>
        <taxon>Eukaryota</taxon>
        <taxon>Viridiplantae</taxon>
        <taxon>Streptophyta</taxon>
        <taxon>Embryophyta</taxon>
        <taxon>Tracheophyta</taxon>
        <taxon>Spermatophyta</taxon>
        <taxon>Magnoliopsida</taxon>
        <taxon>eudicotyledons</taxon>
        <taxon>Gunneridae</taxon>
        <taxon>Pentapetalae</taxon>
        <taxon>asterids</taxon>
        <taxon>campanulids</taxon>
        <taxon>Asterales</taxon>
        <taxon>Asteraceae</taxon>
        <taxon>Asteroideae</taxon>
        <taxon>Anthemideae</taxon>
        <taxon>Anthemidinae</taxon>
        <taxon>Tanacetum</taxon>
    </lineage>
</organism>
<dbReference type="InterPro" id="IPR032567">
    <property type="entry name" value="RTL1-rel"/>
</dbReference>
<feature type="compositionally biased region" description="Gly residues" evidence="1">
    <location>
        <begin position="44"/>
        <end position="55"/>
    </location>
</feature>
<evidence type="ECO:0000313" key="3">
    <source>
        <dbReference type="Proteomes" id="UP001151760"/>
    </source>
</evidence>
<accession>A0ABQ5HKQ5</accession>
<feature type="region of interest" description="Disordered" evidence="1">
    <location>
        <begin position="1"/>
        <end position="55"/>
    </location>
</feature>
<feature type="compositionally biased region" description="Gly residues" evidence="1">
    <location>
        <begin position="14"/>
        <end position="28"/>
    </location>
</feature>
<evidence type="ECO:0008006" key="4">
    <source>
        <dbReference type="Google" id="ProtNLM"/>
    </source>
</evidence>
<protein>
    <recommendedName>
        <fullName evidence="4">Reverse transcriptase domain-containing protein</fullName>
    </recommendedName>
</protein>
<comment type="caution">
    <text evidence="2">The sequence shown here is derived from an EMBL/GenBank/DDBJ whole genome shotgun (WGS) entry which is preliminary data.</text>
</comment>
<dbReference type="PANTHER" id="PTHR15503:SF45">
    <property type="entry name" value="RNA-DIRECTED DNA POLYMERASE HOMOLOG"/>
    <property type="match status" value="1"/>
</dbReference>
<dbReference type="PANTHER" id="PTHR15503">
    <property type="entry name" value="LDOC1 RELATED"/>
    <property type="match status" value="1"/>
</dbReference>
<dbReference type="EMBL" id="BQNB010019661">
    <property type="protein sequence ID" value="GJT87713.1"/>
    <property type="molecule type" value="Genomic_DNA"/>
</dbReference>